<comment type="caution">
    <text evidence="2">The sequence shown here is derived from an EMBL/GenBank/DDBJ whole genome shotgun (WGS) entry which is preliminary data.</text>
</comment>
<dbReference type="EMBL" id="LVVM01003199">
    <property type="protein sequence ID" value="OJA15284.1"/>
    <property type="molecule type" value="Genomic_DNA"/>
</dbReference>
<gene>
    <name evidence="2" type="ORF">AZE42_00948</name>
</gene>
<dbReference type="PROSITE" id="PS50181">
    <property type="entry name" value="FBOX"/>
    <property type="match status" value="1"/>
</dbReference>
<sequence>MFMHHLPIELLDNVAQHLPSTSLTALAQTCSTLCPVAQRILYRYVSASAWTQNLCVVDTLAKKPHVARFVRSFYIAIDSLSPVFPPFYRQLANAILNMSELTSLNLLVDSSVSWVLKESSSHIDFPHLLQFTCSFPFDENVAKFLDRTPSLLELEVDSMPTAFSRNSSTPYLSPTSIPRLEQYIGSSKTAELIVPGRPVRSVHLNGAGISEDDIPLLARSTVPIVVLGTVTKAPPVPFLEALRNHVPHLVYLRVMSTQDIFRAPTAVSHHAFHPWRTRTLISAVQEFYEQVANVLTSFTELNAFELSGMHWGSQRKQDDSTKRVWQSKPLQKKTHPEDDLLFGTEIFIAY</sequence>
<name>A0A1J8QUE3_9AGAM</name>
<keyword evidence="3" id="KW-1185">Reference proteome</keyword>
<dbReference type="InterPro" id="IPR036047">
    <property type="entry name" value="F-box-like_dom_sf"/>
</dbReference>
<dbReference type="Proteomes" id="UP000183567">
    <property type="component" value="Unassembled WGS sequence"/>
</dbReference>
<dbReference type="InterPro" id="IPR001810">
    <property type="entry name" value="F-box_dom"/>
</dbReference>
<dbReference type="SUPFAM" id="SSF81383">
    <property type="entry name" value="F-box domain"/>
    <property type="match status" value="1"/>
</dbReference>
<accession>A0A1J8QUE3</accession>
<reference evidence="2 3" key="1">
    <citation type="submission" date="2016-03" db="EMBL/GenBank/DDBJ databases">
        <title>Comparative genomics of the ectomycorrhizal sister species Rhizopogon vinicolor and Rhizopogon vesiculosus (Basidiomycota: Boletales) reveals a divergence of the mating type B locus.</title>
        <authorList>
            <person name="Mujic A.B."/>
            <person name="Kuo A."/>
            <person name="Tritt A."/>
            <person name="Lipzen A."/>
            <person name="Chen C."/>
            <person name="Johnson J."/>
            <person name="Sharma A."/>
            <person name="Barry K."/>
            <person name="Grigoriev I.V."/>
            <person name="Spatafora J.W."/>
        </authorList>
    </citation>
    <scope>NUCLEOTIDE SEQUENCE [LARGE SCALE GENOMIC DNA]</scope>
    <source>
        <strain evidence="2 3">AM-OR11-056</strain>
    </source>
</reference>
<dbReference type="OrthoDB" id="613763at2759"/>
<feature type="domain" description="F-box" evidence="1">
    <location>
        <begin position="1"/>
        <end position="45"/>
    </location>
</feature>
<organism evidence="2 3">
    <name type="scientific">Rhizopogon vesiculosus</name>
    <dbReference type="NCBI Taxonomy" id="180088"/>
    <lineage>
        <taxon>Eukaryota</taxon>
        <taxon>Fungi</taxon>
        <taxon>Dikarya</taxon>
        <taxon>Basidiomycota</taxon>
        <taxon>Agaricomycotina</taxon>
        <taxon>Agaricomycetes</taxon>
        <taxon>Agaricomycetidae</taxon>
        <taxon>Boletales</taxon>
        <taxon>Suillineae</taxon>
        <taxon>Rhizopogonaceae</taxon>
        <taxon>Rhizopogon</taxon>
    </lineage>
</organism>
<dbReference type="AlphaFoldDB" id="A0A1J8QUE3"/>
<evidence type="ECO:0000313" key="3">
    <source>
        <dbReference type="Proteomes" id="UP000183567"/>
    </source>
</evidence>
<proteinExistence type="predicted"/>
<evidence type="ECO:0000259" key="1">
    <source>
        <dbReference type="PROSITE" id="PS50181"/>
    </source>
</evidence>
<evidence type="ECO:0000313" key="2">
    <source>
        <dbReference type="EMBL" id="OJA15284.1"/>
    </source>
</evidence>
<protein>
    <recommendedName>
        <fullName evidence="1">F-box domain-containing protein</fullName>
    </recommendedName>
</protein>